<dbReference type="InterPro" id="IPR011006">
    <property type="entry name" value="CheY-like_superfamily"/>
</dbReference>
<dbReference type="AlphaFoldDB" id="A0A3B1D8R0"/>
<dbReference type="GO" id="GO:0000160">
    <property type="term" value="P:phosphorelay signal transduction system"/>
    <property type="evidence" value="ECO:0007669"/>
    <property type="project" value="InterPro"/>
</dbReference>
<gene>
    <name evidence="2" type="ORF">MNBD_UNCLBAC01-233</name>
</gene>
<dbReference type="SMART" id="SM00448">
    <property type="entry name" value="REC"/>
    <property type="match status" value="1"/>
</dbReference>
<proteinExistence type="predicted"/>
<dbReference type="PROSITE" id="PS50110">
    <property type="entry name" value="RESPONSE_REGULATORY"/>
    <property type="match status" value="1"/>
</dbReference>
<dbReference type="PANTHER" id="PTHR43228:SF1">
    <property type="entry name" value="TWO-COMPONENT RESPONSE REGULATOR ARR22"/>
    <property type="match status" value="1"/>
</dbReference>
<evidence type="ECO:0000313" key="2">
    <source>
        <dbReference type="EMBL" id="VAX35211.1"/>
    </source>
</evidence>
<dbReference type="Gene3D" id="3.40.50.2300">
    <property type="match status" value="1"/>
</dbReference>
<feature type="domain" description="Response regulatory" evidence="1">
    <location>
        <begin position="4"/>
        <end position="119"/>
    </location>
</feature>
<reference evidence="2" key="1">
    <citation type="submission" date="2018-06" db="EMBL/GenBank/DDBJ databases">
        <authorList>
            <person name="Zhirakovskaya E."/>
        </authorList>
    </citation>
    <scope>NUCLEOTIDE SEQUENCE</scope>
</reference>
<keyword evidence="2" id="KW-0969">Cilium</keyword>
<dbReference type="InterPro" id="IPR001789">
    <property type="entry name" value="Sig_transdc_resp-reg_receiver"/>
</dbReference>
<dbReference type="InterPro" id="IPR052048">
    <property type="entry name" value="ST_Response_Regulator"/>
</dbReference>
<organism evidence="2">
    <name type="scientific">hydrothermal vent metagenome</name>
    <dbReference type="NCBI Taxonomy" id="652676"/>
    <lineage>
        <taxon>unclassified sequences</taxon>
        <taxon>metagenomes</taxon>
        <taxon>ecological metagenomes</taxon>
    </lineage>
</organism>
<keyword evidence="2" id="KW-0966">Cell projection</keyword>
<dbReference type="PANTHER" id="PTHR43228">
    <property type="entry name" value="TWO-COMPONENT RESPONSE REGULATOR"/>
    <property type="match status" value="1"/>
</dbReference>
<keyword evidence="2" id="KW-0675">Receptor</keyword>
<sequence length="120" mass="13316">MAKKILIVDDSPIIRLILSDLLKENGYEVVGEGCDGVEGVQKYKELKPDLVTMDITMPNKDGIDALRDILDINRNTKIIMITAIDQRDSLMTAIRAGAIDYIVKPFENDRVLSAIKKAIG</sequence>
<evidence type="ECO:0000259" key="1">
    <source>
        <dbReference type="PROSITE" id="PS50110"/>
    </source>
</evidence>
<dbReference type="SUPFAM" id="SSF52172">
    <property type="entry name" value="CheY-like"/>
    <property type="match status" value="1"/>
</dbReference>
<accession>A0A3B1D8R0</accession>
<name>A0A3B1D8R0_9ZZZZ</name>
<keyword evidence="2" id="KW-0282">Flagellum</keyword>
<protein>
    <submittedName>
        <fullName evidence="2">Chemotaxis regulator - transmits chemoreceptor signals to flagellar motor components CheY</fullName>
    </submittedName>
</protein>
<dbReference type="Pfam" id="PF00072">
    <property type="entry name" value="Response_reg"/>
    <property type="match status" value="1"/>
</dbReference>
<dbReference type="EMBL" id="UOGJ01000037">
    <property type="protein sequence ID" value="VAX35211.1"/>
    <property type="molecule type" value="Genomic_DNA"/>
</dbReference>